<keyword evidence="6" id="KW-0067">ATP-binding</keyword>
<dbReference type="Gene3D" id="1.25.40.10">
    <property type="entry name" value="Tetratricopeptide repeat domain"/>
    <property type="match status" value="2"/>
</dbReference>
<comment type="caution">
    <text evidence="12">The sequence shown here is derived from an EMBL/GenBank/DDBJ whole genome shotgun (WGS) entry which is preliminary data.</text>
</comment>
<dbReference type="PROSITE" id="PS50005">
    <property type="entry name" value="TPR"/>
    <property type="match status" value="1"/>
</dbReference>
<evidence type="ECO:0000313" key="13">
    <source>
        <dbReference type="Proteomes" id="UP000775872"/>
    </source>
</evidence>
<dbReference type="EC" id="2.7.11.1" evidence="1"/>
<dbReference type="Pfam" id="PF00069">
    <property type="entry name" value="Pkinase"/>
    <property type="match status" value="1"/>
</dbReference>
<dbReference type="CDD" id="cd00180">
    <property type="entry name" value="PKc"/>
    <property type="match status" value="1"/>
</dbReference>
<dbReference type="PANTHER" id="PTHR24361:SF433">
    <property type="entry name" value="PROTEIN KINASE DOMAIN-CONTAINING PROTEIN"/>
    <property type="match status" value="1"/>
</dbReference>
<dbReference type="SMART" id="SM00220">
    <property type="entry name" value="S_TKc"/>
    <property type="match status" value="1"/>
</dbReference>
<evidence type="ECO:0000256" key="10">
    <source>
        <dbReference type="SAM" id="MobiDB-lite"/>
    </source>
</evidence>
<name>A0A9N9ZG23_9HYPO</name>
<evidence type="ECO:0000256" key="1">
    <source>
        <dbReference type="ARBA" id="ARBA00012513"/>
    </source>
</evidence>
<feature type="region of interest" description="Disordered" evidence="10">
    <location>
        <begin position="770"/>
        <end position="794"/>
    </location>
</feature>
<evidence type="ECO:0000256" key="9">
    <source>
        <dbReference type="PROSITE-ProRule" id="PRU00339"/>
    </source>
</evidence>
<dbReference type="PROSITE" id="PS00108">
    <property type="entry name" value="PROTEIN_KINASE_ST"/>
    <property type="match status" value="1"/>
</dbReference>
<reference evidence="13" key="1">
    <citation type="submission" date="2019-06" db="EMBL/GenBank/DDBJ databases">
        <authorList>
            <person name="Broberg M."/>
        </authorList>
    </citation>
    <scope>NUCLEOTIDE SEQUENCE [LARGE SCALE GENOMIC DNA]</scope>
</reference>
<dbReference type="InterPro" id="IPR011009">
    <property type="entry name" value="Kinase-like_dom_sf"/>
</dbReference>
<accession>A0A9N9ZG23</accession>
<keyword evidence="5" id="KW-0418">Kinase</keyword>
<evidence type="ECO:0000256" key="7">
    <source>
        <dbReference type="ARBA" id="ARBA00047899"/>
    </source>
</evidence>
<evidence type="ECO:0000256" key="2">
    <source>
        <dbReference type="ARBA" id="ARBA00022527"/>
    </source>
</evidence>
<dbReference type="Proteomes" id="UP000775872">
    <property type="component" value="Unassembled WGS sequence"/>
</dbReference>
<evidence type="ECO:0000256" key="8">
    <source>
        <dbReference type="ARBA" id="ARBA00048679"/>
    </source>
</evidence>
<dbReference type="InterPro" id="IPR000719">
    <property type="entry name" value="Prot_kinase_dom"/>
</dbReference>
<dbReference type="SMART" id="SM00028">
    <property type="entry name" value="TPR"/>
    <property type="match status" value="5"/>
</dbReference>
<dbReference type="AlphaFoldDB" id="A0A9N9ZG23"/>
<dbReference type="GO" id="GO:0004674">
    <property type="term" value="F:protein serine/threonine kinase activity"/>
    <property type="evidence" value="ECO:0007669"/>
    <property type="project" value="UniProtKB-KW"/>
</dbReference>
<reference evidence="12 13" key="2">
    <citation type="submission" date="2021-10" db="EMBL/GenBank/DDBJ databases">
        <authorList>
            <person name="Piombo E."/>
        </authorList>
    </citation>
    <scope>NUCLEOTIDE SEQUENCE [LARGE SCALE GENOMIC DNA]</scope>
</reference>
<comment type="catalytic activity">
    <reaction evidence="7">
        <text>L-threonyl-[protein] + ATP = O-phospho-L-threonyl-[protein] + ADP + H(+)</text>
        <dbReference type="Rhea" id="RHEA:46608"/>
        <dbReference type="Rhea" id="RHEA-COMP:11060"/>
        <dbReference type="Rhea" id="RHEA-COMP:11605"/>
        <dbReference type="ChEBI" id="CHEBI:15378"/>
        <dbReference type="ChEBI" id="CHEBI:30013"/>
        <dbReference type="ChEBI" id="CHEBI:30616"/>
        <dbReference type="ChEBI" id="CHEBI:61977"/>
        <dbReference type="ChEBI" id="CHEBI:456216"/>
        <dbReference type="EC" id="2.7.11.1"/>
    </reaction>
</comment>
<dbReference type="GO" id="GO:0005524">
    <property type="term" value="F:ATP binding"/>
    <property type="evidence" value="ECO:0007669"/>
    <property type="project" value="UniProtKB-KW"/>
</dbReference>
<keyword evidence="3" id="KW-0808">Transferase</keyword>
<dbReference type="GO" id="GO:0005737">
    <property type="term" value="C:cytoplasm"/>
    <property type="evidence" value="ECO:0007669"/>
    <property type="project" value="TreeGrafter"/>
</dbReference>
<feature type="repeat" description="TPR" evidence="9">
    <location>
        <begin position="430"/>
        <end position="463"/>
    </location>
</feature>
<dbReference type="InterPro" id="IPR053235">
    <property type="entry name" value="Ser_Thr_kinase"/>
</dbReference>
<evidence type="ECO:0000256" key="5">
    <source>
        <dbReference type="ARBA" id="ARBA00022777"/>
    </source>
</evidence>
<evidence type="ECO:0000259" key="11">
    <source>
        <dbReference type="PROSITE" id="PS50011"/>
    </source>
</evidence>
<dbReference type="InterPro" id="IPR008271">
    <property type="entry name" value="Ser/Thr_kinase_AS"/>
</dbReference>
<dbReference type="EMBL" id="CABFOC020000053">
    <property type="protein sequence ID" value="CAH0054934.1"/>
    <property type="molecule type" value="Genomic_DNA"/>
</dbReference>
<protein>
    <recommendedName>
        <fullName evidence="1">non-specific serine/threonine protein kinase</fullName>
        <ecNumber evidence="1">2.7.11.1</ecNumber>
    </recommendedName>
</protein>
<keyword evidence="2" id="KW-0723">Serine/threonine-protein kinase</keyword>
<proteinExistence type="predicted"/>
<gene>
    <name evidence="12" type="ORF">CSOL1703_00016835</name>
</gene>
<feature type="domain" description="Protein kinase" evidence="11">
    <location>
        <begin position="48"/>
        <end position="320"/>
    </location>
</feature>
<dbReference type="SUPFAM" id="SSF48452">
    <property type="entry name" value="TPR-like"/>
    <property type="match status" value="2"/>
</dbReference>
<evidence type="ECO:0000256" key="3">
    <source>
        <dbReference type="ARBA" id="ARBA00022679"/>
    </source>
</evidence>
<dbReference type="InterPro" id="IPR019734">
    <property type="entry name" value="TPR_rpt"/>
</dbReference>
<keyword evidence="9" id="KW-0802">TPR repeat</keyword>
<dbReference type="Pfam" id="PF13181">
    <property type="entry name" value="TPR_8"/>
    <property type="match status" value="2"/>
</dbReference>
<sequence>MPNTKASLHSLPELVRDTQLTVRFESDGKQHYTLHIPSSRRSPTIERWVSKERLGSGGQGVVVLQAKVAAGHGPPQLRAVKTITLPEGPNEANKALYKRELEAMAKFSQTKYSEQFVKFLGWFTSPGLIHIAMEYCELGDLEKYLSTYPDSRLPESETQDITMQILGALTSMHEERFCHGDLKLANVLMMSTAPSWWVKLADFGLSKRHETVANTTAAKGTPNYMPPELLGYNGDPRHADPYPVDMWCLGQVAFRLAAGQPMFPSQADLSKYYYNYAEFRIQLLEKHLVDQKFIQFIQLLAAPEPRDRPSATGSSSHPWVQSALADHDAGHGLSCQMTESQIWPSDIPISGTGDNSEPSASWPVDATIITDMTRSPARISGDGHTPMGYWDNEASAVWSTEEAIVSAQASLPVMASPTVIEEVCVKVSEADDFISEGDKFLLKKEYEKAIEQYKKALEIEPSSVEYMDILCNAHMSIRAWNDAIAACNVVLKKDPKNPIFCSRAFQLVAFTAGLPEAAFEYLQHAQPPPPDHVVEGARSMQDSLLKVLKILEEGSDMTQALHELDMMEAALWPKAVAPYRWSLLRAEALMRMGTMDGINQAVGMTDPKTEDNDQKAGYLSLHGRALILACHLDLGCDSLRKAIEVDPESTRTRNWLKTGQKLEELFSKGKICLREGSFEEAKALYTEALQVDLSNWCLNAVMLDNRALCEIKLGNYPAAIADCDLALNLYPDLHLAKEHKALAVSKMSTMDGNISQGVDLRDQLRQSDKKILNERDNSASRSMGKRFADMQVSE</sequence>
<dbReference type="InterPro" id="IPR011990">
    <property type="entry name" value="TPR-like_helical_dom_sf"/>
</dbReference>
<dbReference type="PANTHER" id="PTHR24361">
    <property type="entry name" value="MITOGEN-ACTIVATED KINASE KINASE KINASE"/>
    <property type="match status" value="1"/>
</dbReference>
<dbReference type="Gene3D" id="1.10.510.10">
    <property type="entry name" value="Transferase(Phosphotransferase) domain 1"/>
    <property type="match status" value="1"/>
</dbReference>
<keyword evidence="13" id="KW-1185">Reference proteome</keyword>
<evidence type="ECO:0000256" key="6">
    <source>
        <dbReference type="ARBA" id="ARBA00022840"/>
    </source>
</evidence>
<evidence type="ECO:0000256" key="4">
    <source>
        <dbReference type="ARBA" id="ARBA00022741"/>
    </source>
</evidence>
<organism evidence="12 13">
    <name type="scientific">Clonostachys solani</name>
    <dbReference type="NCBI Taxonomy" id="160281"/>
    <lineage>
        <taxon>Eukaryota</taxon>
        <taxon>Fungi</taxon>
        <taxon>Dikarya</taxon>
        <taxon>Ascomycota</taxon>
        <taxon>Pezizomycotina</taxon>
        <taxon>Sordariomycetes</taxon>
        <taxon>Hypocreomycetidae</taxon>
        <taxon>Hypocreales</taxon>
        <taxon>Bionectriaceae</taxon>
        <taxon>Clonostachys</taxon>
    </lineage>
</organism>
<comment type="catalytic activity">
    <reaction evidence="8">
        <text>L-seryl-[protein] + ATP = O-phospho-L-seryl-[protein] + ADP + H(+)</text>
        <dbReference type="Rhea" id="RHEA:17989"/>
        <dbReference type="Rhea" id="RHEA-COMP:9863"/>
        <dbReference type="Rhea" id="RHEA-COMP:11604"/>
        <dbReference type="ChEBI" id="CHEBI:15378"/>
        <dbReference type="ChEBI" id="CHEBI:29999"/>
        <dbReference type="ChEBI" id="CHEBI:30616"/>
        <dbReference type="ChEBI" id="CHEBI:83421"/>
        <dbReference type="ChEBI" id="CHEBI:456216"/>
        <dbReference type="EC" id="2.7.11.1"/>
    </reaction>
</comment>
<evidence type="ECO:0000313" key="12">
    <source>
        <dbReference type="EMBL" id="CAH0054934.1"/>
    </source>
</evidence>
<dbReference type="PROSITE" id="PS50011">
    <property type="entry name" value="PROTEIN_KINASE_DOM"/>
    <property type="match status" value="1"/>
</dbReference>
<dbReference type="SUPFAM" id="SSF56112">
    <property type="entry name" value="Protein kinase-like (PK-like)"/>
    <property type="match status" value="1"/>
</dbReference>
<dbReference type="OrthoDB" id="10252171at2759"/>
<keyword evidence="4" id="KW-0547">Nucleotide-binding</keyword>